<dbReference type="GO" id="GO:0009055">
    <property type="term" value="F:electron transfer activity"/>
    <property type="evidence" value="ECO:0007669"/>
    <property type="project" value="UniProtKB-UniRule"/>
</dbReference>
<dbReference type="STRING" id="1173027.Mic7113_5240"/>
<keyword evidence="14 17" id="KW-0793">Thylakoid</keyword>
<sequence length="339" mass="36819">MSFEFFGLKMRTPSLSVMCNVLSKRIITRTLVLALATLAFFLISDLSLPQSAAAYPFWAQQTAPETPREATGRIVCANCHLAAKPTEVEIPQSVKPDTVFEAVVKIPYDLSSQQVLGDGSKGGLNVGAVVMLPEGFKIAPEDRIPEEMKEKVGGLYFQPYKDGEDNVVIVGPLPGEQYQEIVFPVLSPNPKTDKGIYFGKYPVHVGANRGRGQVYPTGDKSNNTVYNASKAGTISQIAKVEEGGYEVTIQTEDGSTVVDTIPPGPELIVSEGQKVVANELLTSNPNVGGFGQADKEVVLQDPNRVKWLMLFIGAIMLSQTLLVLKKKQIEKVQAAEMNF</sequence>
<comment type="function">
    <text evidence="1 17">Component of the cytochrome b6-f complex, which mediates electron transfer between photosystem II (PSII) and photosystem I (PSI), cyclic electron flow around PSI, and state transitions.</text>
</comment>
<keyword evidence="5 17" id="KW-0813">Transport</keyword>
<dbReference type="PANTHER" id="PTHR33288:SF10">
    <property type="entry name" value="CYTOCHROME F"/>
    <property type="match status" value="1"/>
</dbReference>
<evidence type="ECO:0000256" key="2">
    <source>
        <dbReference type="ARBA" id="ARBA00004376"/>
    </source>
</evidence>
<dbReference type="InterPro" id="IPR011054">
    <property type="entry name" value="Rudment_hybrid_motif"/>
</dbReference>
<dbReference type="GO" id="GO:0031676">
    <property type="term" value="C:plasma membrane-derived thylakoid membrane"/>
    <property type="evidence" value="ECO:0007669"/>
    <property type="project" value="UniProtKB-SubCell"/>
</dbReference>
<keyword evidence="8 17" id="KW-0812">Transmembrane</keyword>
<keyword evidence="11 17" id="KW-0249">Electron transport</keyword>
<dbReference type="AlphaFoldDB" id="K9WKE9"/>
<dbReference type="InterPro" id="IPR036826">
    <property type="entry name" value="Cyt_f_lg_dom_sf"/>
</dbReference>
<dbReference type="PROSITE" id="PS51010">
    <property type="entry name" value="CYTF"/>
    <property type="match status" value="1"/>
</dbReference>
<evidence type="ECO:0000256" key="14">
    <source>
        <dbReference type="ARBA" id="ARBA00023078"/>
    </source>
</evidence>
<evidence type="ECO:0000259" key="19">
    <source>
        <dbReference type="Pfam" id="PF16639"/>
    </source>
</evidence>
<dbReference type="NCBIfam" id="NF002736">
    <property type="entry name" value="PRK02693.1"/>
    <property type="match status" value="1"/>
</dbReference>
<evidence type="ECO:0000256" key="18">
    <source>
        <dbReference type="PIRSR" id="PIRSR602325-50"/>
    </source>
</evidence>
<evidence type="ECO:0000256" key="17">
    <source>
        <dbReference type="HAMAP-Rule" id="MF_00610"/>
    </source>
</evidence>
<feature type="binding site" description="axial binding residue" evidence="17 18">
    <location>
        <position position="80"/>
    </location>
    <ligand>
        <name>heme</name>
        <dbReference type="ChEBI" id="CHEBI:30413"/>
    </ligand>
    <ligandPart>
        <name>Fe</name>
        <dbReference type="ChEBI" id="CHEBI:18248"/>
    </ligandPart>
</feature>
<evidence type="ECO:0000256" key="10">
    <source>
        <dbReference type="ARBA" id="ARBA00022729"/>
    </source>
</evidence>
<dbReference type="PANTHER" id="PTHR33288">
    <property type="match status" value="1"/>
</dbReference>
<dbReference type="Gene3D" id="2.60.40.830">
    <property type="entry name" value="Cytochrome f large domain"/>
    <property type="match status" value="1"/>
</dbReference>
<dbReference type="SUPFAM" id="SSF51246">
    <property type="entry name" value="Rudiment single hybrid motif"/>
    <property type="match status" value="1"/>
</dbReference>
<dbReference type="eggNOG" id="COG3258">
    <property type="taxonomic scope" value="Bacteria"/>
</dbReference>
<proteinExistence type="inferred from homology"/>
<evidence type="ECO:0000256" key="12">
    <source>
        <dbReference type="ARBA" id="ARBA00022989"/>
    </source>
</evidence>
<reference evidence="20 21" key="1">
    <citation type="submission" date="2012-06" db="EMBL/GenBank/DDBJ databases">
        <title>Finished chromosome of genome of Microcoleus sp. PCC 7113.</title>
        <authorList>
            <consortium name="US DOE Joint Genome Institute"/>
            <person name="Gugger M."/>
            <person name="Coursin T."/>
            <person name="Rippka R."/>
            <person name="Tandeau De Marsac N."/>
            <person name="Huntemann M."/>
            <person name="Wei C.-L."/>
            <person name="Han J."/>
            <person name="Detter J.C."/>
            <person name="Han C."/>
            <person name="Tapia R."/>
            <person name="Chen A."/>
            <person name="Kyrpides N."/>
            <person name="Mavromatis K."/>
            <person name="Markowitz V."/>
            <person name="Szeto E."/>
            <person name="Ivanova N."/>
            <person name="Pagani I."/>
            <person name="Pati A."/>
            <person name="Goodwin L."/>
            <person name="Nordberg H.P."/>
            <person name="Cantor M.N."/>
            <person name="Hua S.X."/>
            <person name="Woyke T."/>
            <person name="Kerfeld C.A."/>
        </authorList>
    </citation>
    <scope>NUCLEOTIDE SEQUENCE [LARGE SCALE GENOMIC DNA]</scope>
    <source>
        <strain evidence="20 21">PCC 7113</strain>
    </source>
</reference>
<dbReference type="PATRIC" id="fig|1173027.3.peg.5811"/>
<dbReference type="PRINTS" id="PR00610">
    <property type="entry name" value="CYTOCHROMEF"/>
</dbReference>
<dbReference type="SUPFAM" id="SSF49441">
    <property type="entry name" value="Cytochrome f, large domain"/>
    <property type="match status" value="1"/>
</dbReference>
<dbReference type="EMBL" id="CP003630">
    <property type="protein sequence ID" value="AFZ20890.1"/>
    <property type="molecule type" value="Genomic_DNA"/>
</dbReference>
<evidence type="ECO:0000256" key="3">
    <source>
        <dbReference type="ARBA" id="ARBA00008923"/>
    </source>
</evidence>
<evidence type="ECO:0000256" key="15">
    <source>
        <dbReference type="ARBA" id="ARBA00023136"/>
    </source>
</evidence>
<feature type="transmembrane region" description="Helical" evidence="17">
    <location>
        <begin position="307"/>
        <end position="324"/>
    </location>
</feature>
<gene>
    <name evidence="17" type="primary">petA</name>
    <name evidence="20" type="ORF">Mic7113_5240</name>
</gene>
<organism evidence="20 21">
    <name type="scientific">Allocoleopsis franciscana PCC 7113</name>
    <dbReference type="NCBI Taxonomy" id="1173027"/>
    <lineage>
        <taxon>Bacteria</taxon>
        <taxon>Bacillati</taxon>
        <taxon>Cyanobacteriota</taxon>
        <taxon>Cyanophyceae</taxon>
        <taxon>Coleofasciculales</taxon>
        <taxon>Coleofasciculaceae</taxon>
        <taxon>Allocoleopsis</taxon>
        <taxon>Allocoleopsis franciscana</taxon>
    </lineage>
</organism>
<dbReference type="KEGG" id="mic:Mic7113_5240"/>
<dbReference type="Gene3D" id="2.40.50.100">
    <property type="match status" value="1"/>
</dbReference>
<dbReference type="HOGENOM" id="CLU_033498_0_0_3"/>
<dbReference type="InterPro" id="IPR002325">
    <property type="entry name" value="Cyt_f"/>
</dbReference>
<dbReference type="InterPro" id="IPR024094">
    <property type="entry name" value="Cyt_f_lg_dom"/>
</dbReference>
<feature type="binding site" description="axial binding residue" evidence="17 18">
    <location>
        <position position="55"/>
    </location>
    <ligand>
        <name>heme</name>
        <dbReference type="ChEBI" id="CHEBI:30413"/>
    </ligand>
    <ligandPart>
        <name>Fe</name>
        <dbReference type="ChEBI" id="CHEBI:18248"/>
    </ligandPart>
</feature>
<protein>
    <recommendedName>
        <fullName evidence="4 17">Cytochrome f</fullName>
    </recommendedName>
</protein>
<feature type="domain" description="Cytochrome f large" evidence="19">
    <location>
        <begin position="55"/>
        <end position="210"/>
    </location>
</feature>
<dbReference type="InterPro" id="IPR024058">
    <property type="entry name" value="Cyt-f_TM"/>
</dbReference>
<keyword evidence="15 17" id="KW-0472">Membrane</keyword>
<keyword evidence="13 17" id="KW-0408">Iron</keyword>
<comment type="similarity">
    <text evidence="3 17">Belongs to the cytochrome f family.</text>
</comment>
<evidence type="ECO:0000256" key="6">
    <source>
        <dbReference type="ARBA" id="ARBA00022531"/>
    </source>
</evidence>
<keyword evidence="6 17" id="KW-0602">Photosynthesis</keyword>
<evidence type="ECO:0000256" key="7">
    <source>
        <dbReference type="ARBA" id="ARBA00022617"/>
    </source>
</evidence>
<evidence type="ECO:0000256" key="11">
    <source>
        <dbReference type="ARBA" id="ARBA00022982"/>
    </source>
</evidence>
<feature type="binding site" description="covalent" evidence="17 18">
    <location>
        <position position="79"/>
    </location>
    <ligand>
        <name>heme</name>
        <dbReference type="ChEBI" id="CHEBI:30413"/>
    </ligand>
</feature>
<dbReference type="GO" id="GO:0020037">
    <property type="term" value="F:heme binding"/>
    <property type="evidence" value="ECO:0007669"/>
    <property type="project" value="InterPro"/>
</dbReference>
<keyword evidence="12 17" id="KW-1133">Transmembrane helix</keyword>
<evidence type="ECO:0000256" key="8">
    <source>
        <dbReference type="ARBA" id="ARBA00022692"/>
    </source>
</evidence>
<keyword evidence="9 17" id="KW-0479">Metal-binding</keyword>
<evidence type="ECO:0000313" key="20">
    <source>
        <dbReference type="EMBL" id="AFZ20890.1"/>
    </source>
</evidence>
<keyword evidence="10 17" id="KW-0732">Signal</keyword>
<dbReference type="HAMAP" id="MF_00610">
    <property type="entry name" value="Cytb6_f_cytF"/>
    <property type="match status" value="1"/>
</dbReference>
<dbReference type="FunFam" id="2.60.40.830:FF:000001">
    <property type="entry name" value="Cytochrome f"/>
    <property type="match status" value="1"/>
</dbReference>
<evidence type="ECO:0000256" key="9">
    <source>
        <dbReference type="ARBA" id="ARBA00022723"/>
    </source>
</evidence>
<evidence type="ECO:0000313" key="21">
    <source>
        <dbReference type="Proteomes" id="UP000010471"/>
    </source>
</evidence>
<dbReference type="Pfam" id="PF16639">
    <property type="entry name" value="Apocytochr_F_N"/>
    <property type="match status" value="1"/>
</dbReference>
<evidence type="ECO:0000256" key="16">
    <source>
        <dbReference type="ARBA" id="ARBA00025834"/>
    </source>
</evidence>
<dbReference type="Gene3D" id="1.20.5.700">
    <property type="entry name" value="Single helix bin"/>
    <property type="match status" value="1"/>
</dbReference>
<evidence type="ECO:0000256" key="13">
    <source>
        <dbReference type="ARBA" id="ARBA00023004"/>
    </source>
</evidence>
<accession>K9WKE9</accession>
<keyword evidence="21" id="KW-1185">Reference proteome</keyword>
<evidence type="ECO:0000256" key="1">
    <source>
        <dbReference type="ARBA" id="ARBA00003068"/>
    </source>
</evidence>
<feature type="binding site" description="covalent" evidence="17 18">
    <location>
        <position position="76"/>
    </location>
    <ligand>
        <name>heme</name>
        <dbReference type="ChEBI" id="CHEBI:30413"/>
    </ligand>
</feature>
<comment type="subcellular location">
    <subcellularLocation>
        <location evidence="2 17">Cellular thylakoid membrane</location>
        <topology evidence="2 17">Single-pass membrane protein</topology>
    </subcellularLocation>
</comment>
<name>K9WKE9_9CYAN</name>
<dbReference type="GO" id="GO:0005506">
    <property type="term" value="F:iron ion binding"/>
    <property type="evidence" value="ECO:0007669"/>
    <property type="project" value="InterPro"/>
</dbReference>
<evidence type="ECO:0000256" key="5">
    <source>
        <dbReference type="ARBA" id="ARBA00022448"/>
    </source>
</evidence>
<evidence type="ECO:0000256" key="4">
    <source>
        <dbReference type="ARBA" id="ARBA00013528"/>
    </source>
</evidence>
<comment type="cofactor">
    <cofactor evidence="17 18">
        <name>heme</name>
        <dbReference type="ChEBI" id="CHEBI:30413"/>
    </cofactor>
    <text evidence="17 18">Binds 1 heme group covalently.</text>
</comment>
<dbReference type="SUPFAM" id="SSF103431">
    <property type="entry name" value="Cytochrome f subunit of the cytochrome b6f complex, transmembrane anchor"/>
    <property type="match status" value="1"/>
</dbReference>
<keyword evidence="7 17" id="KW-0349">Heme</keyword>
<dbReference type="Proteomes" id="UP000010471">
    <property type="component" value="Chromosome"/>
</dbReference>
<dbReference type="GO" id="GO:0015979">
    <property type="term" value="P:photosynthesis"/>
    <property type="evidence" value="ECO:0007669"/>
    <property type="project" value="UniProtKB-UniRule"/>
</dbReference>
<comment type="subunit">
    <text evidence="16 17">The 4 large subunits of the cytochrome b6-f complex are cytochrome b6, subunit IV (17 kDa polypeptide, PetD), cytochrome f and the Rieske protein, while the 4 small subunits are PetG, PetL, PetM and PetN. The complex functions as a dimer.</text>
</comment>
<dbReference type="Pfam" id="PF01333">
    <property type="entry name" value="Apocytochr_F_C"/>
    <property type="match status" value="1"/>
</dbReference>